<evidence type="ECO:0000313" key="2">
    <source>
        <dbReference type="Proteomes" id="UP000001441"/>
    </source>
</evidence>
<name>D3RW44_ALLVD</name>
<dbReference type="InterPro" id="IPR058915">
    <property type="entry name" value="AcrVA2-like"/>
</dbReference>
<sequence>MDPMNDPSVMALPHPVRLEAATGTAVDSQILGHAAPLAELRPILIDETTPTEALINIVPGLHDLAVHHFGVFSGQGMGTFMLILTRGRLRAHGDPILKVAPTLQGLLAESDLDRGLPSRFFRAPYPLAYVEFARPNPLRLPNRESGMHECEGVYVGSYQLPAEHPTLANPVRNRALKLDPSQPARAVELVITGSPVGKAHAADDASQNLLLLIQDEDECLNTVLERHITFYNDPAAYSSPGMMPLDPAERRTLAPIISELAKVLVYLNLPDAELIPTRERTDLERRLKGLGPKKAARLKRQLGTAYDHILVGPSVEAEHEAGSAGADGEPGAQVRPHWRRGHFRRVRYGEGRSETRMAWIKPVLVNGGSVAAGAVKPKPYVVH</sequence>
<dbReference type="RefSeq" id="WP_012972320.1">
    <property type="nucleotide sequence ID" value="NC_013852.1"/>
</dbReference>
<dbReference type="Pfam" id="PF26125">
    <property type="entry name" value="AcrVA2-like"/>
    <property type="match status" value="1"/>
</dbReference>
<organism evidence="1 2">
    <name type="scientific">Allochromatium vinosum (strain ATCC 17899 / DSM 180 / NBRC 103801 / NCIMB 10441 / D)</name>
    <name type="common">Chromatium vinosum</name>
    <dbReference type="NCBI Taxonomy" id="572477"/>
    <lineage>
        <taxon>Bacteria</taxon>
        <taxon>Pseudomonadati</taxon>
        <taxon>Pseudomonadota</taxon>
        <taxon>Gammaproteobacteria</taxon>
        <taxon>Chromatiales</taxon>
        <taxon>Chromatiaceae</taxon>
        <taxon>Allochromatium</taxon>
    </lineage>
</organism>
<dbReference type="AlphaFoldDB" id="D3RW44"/>
<proteinExistence type="predicted"/>
<keyword evidence="1" id="KW-0614">Plasmid</keyword>
<keyword evidence="2" id="KW-1185">Reference proteome</keyword>
<geneLocation type="plasmid" evidence="1 2">
    <name>pALVIN01</name>
</geneLocation>
<reference evidence="1 2" key="1">
    <citation type="journal article" date="2011" name="Stand. Genomic Sci.">
        <title>Complete genome sequence of Allochromatium vinosum DSM 180(T).</title>
        <authorList>
            <person name="Weissgerber T."/>
            <person name="Zigann R."/>
            <person name="Bruce D."/>
            <person name="Chang Y.J."/>
            <person name="Detter J.C."/>
            <person name="Han C."/>
            <person name="Hauser L."/>
            <person name="Jeffries C.D."/>
            <person name="Land M."/>
            <person name="Munk A.C."/>
            <person name="Tapia R."/>
            <person name="Dahl C."/>
        </authorList>
    </citation>
    <scope>NUCLEOTIDE SEQUENCE [LARGE SCALE GENOMIC DNA]</scope>
    <source>
        <strain evidence="2">ATCC 17899 / DSM 180 / NBRC 103801 / NCIMB 10441 / D</strain>
        <plasmid evidence="2">Plasmid pALVIN01</plasmid>
    </source>
</reference>
<dbReference type="Proteomes" id="UP000001441">
    <property type="component" value="Plasmid pALVIN01"/>
</dbReference>
<gene>
    <name evidence="1" type="ordered locus">Alvin_3158</name>
</gene>
<protein>
    <submittedName>
        <fullName evidence="1">Uncharacterized protein</fullName>
    </submittedName>
</protein>
<dbReference type="HOGENOM" id="CLU_720874_0_0_6"/>
<accession>D3RW44</accession>
<evidence type="ECO:0000313" key="1">
    <source>
        <dbReference type="EMBL" id="ADC64056.1"/>
    </source>
</evidence>
<dbReference type="EMBL" id="CP001897">
    <property type="protein sequence ID" value="ADC64056.1"/>
    <property type="molecule type" value="Genomic_DNA"/>
</dbReference>
<dbReference type="KEGG" id="alv:Alvin_3158"/>
<dbReference type="OrthoDB" id="8895745at2"/>